<name>A0A1T4SCN8_9HYPH</name>
<dbReference type="RefSeq" id="WP_078709133.1">
    <property type="nucleotide sequence ID" value="NZ_FUXL01000010.1"/>
</dbReference>
<dbReference type="Proteomes" id="UP000190135">
    <property type="component" value="Unassembled WGS sequence"/>
</dbReference>
<dbReference type="AlphaFoldDB" id="A0A1T4SCN8"/>
<proteinExistence type="predicted"/>
<dbReference type="InterPro" id="IPR008318">
    <property type="entry name" value="UCP030820"/>
</dbReference>
<sequence length="171" mass="18065">MTLITWNGQAQSQFLAVETAEALAAAEGPVIVPLALARAALDGRRNAPLGLLVANDASPDDIAPFFDKVELIAIAFPSFSDGRGLSLARKLRRAGFTGRLRASGPVIADQFADCLACGFDEVDLPEGVAARQPMEQWLKARSTVTSHYQTGYAHGASILEQRRAGRGGASS</sequence>
<dbReference type="STRING" id="1365950.SAMN05428963_11022"/>
<reference evidence="1 2" key="1">
    <citation type="submission" date="2017-02" db="EMBL/GenBank/DDBJ databases">
        <authorList>
            <person name="Peterson S.W."/>
        </authorList>
    </citation>
    <scope>NUCLEOTIDE SEQUENCE [LARGE SCALE GENOMIC DNA]</scope>
    <source>
        <strain evidence="1 2">USBA 369</strain>
    </source>
</reference>
<organism evidence="1 2">
    <name type="scientific">Consotaella salsifontis</name>
    <dbReference type="NCBI Taxonomy" id="1365950"/>
    <lineage>
        <taxon>Bacteria</taxon>
        <taxon>Pseudomonadati</taxon>
        <taxon>Pseudomonadota</taxon>
        <taxon>Alphaproteobacteria</taxon>
        <taxon>Hyphomicrobiales</taxon>
        <taxon>Aurantimonadaceae</taxon>
        <taxon>Consotaella</taxon>
    </lineage>
</organism>
<evidence type="ECO:0000313" key="2">
    <source>
        <dbReference type="Proteomes" id="UP000190135"/>
    </source>
</evidence>
<protein>
    <submittedName>
        <fullName evidence="1">Uncharacterized conserved protein, DUF934 family</fullName>
    </submittedName>
</protein>
<accession>A0A1T4SCN8</accession>
<evidence type="ECO:0000313" key="1">
    <source>
        <dbReference type="EMBL" id="SKA25896.1"/>
    </source>
</evidence>
<keyword evidence="2" id="KW-1185">Reference proteome</keyword>
<gene>
    <name evidence="1" type="ORF">SAMN05428963_11022</name>
</gene>
<dbReference type="OrthoDB" id="9800421at2"/>
<dbReference type="Pfam" id="PF06073">
    <property type="entry name" value="DUF934"/>
    <property type="match status" value="1"/>
</dbReference>
<dbReference type="EMBL" id="FUXL01000010">
    <property type="protein sequence ID" value="SKA25896.1"/>
    <property type="molecule type" value="Genomic_DNA"/>
</dbReference>